<comment type="caution">
    <text evidence="1">The sequence shown here is derived from an EMBL/GenBank/DDBJ whole genome shotgun (WGS) entry which is preliminary data.</text>
</comment>
<dbReference type="Proteomes" id="UP000796761">
    <property type="component" value="Unassembled WGS sequence"/>
</dbReference>
<dbReference type="AlphaFoldDB" id="A0A8K1LDR7"/>
<reference evidence="1" key="1">
    <citation type="submission" date="2019-04" db="EMBL/GenBank/DDBJ databases">
        <title>Genome assembly of Zosterops borbonicus 15179.</title>
        <authorList>
            <person name="Leroy T."/>
            <person name="Anselmetti Y."/>
            <person name="Tilak M.-K."/>
            <person name="Nabholz B."/>
        </authorList>
    </citation>
    <scope>NUCLEOTIDE SEQUENCE</scope>
    <source>
        <strain evidence="1">HGM_15179</strain>
        <tissue evidence="1">Muscle</tissue>
    </source>
</reference>
<evidence type="ECO:0000313" key="1">
    <source>
        <dbReference type="EMBL" id="TRZ10096.1"/>
    </source>
</evidence>
<gene>
    <name evidence="1" type="ORF">HGM15179_017011</name>
</gene>
<protein>
    <submittedName>
        <fullName evidence="1">Uncharacterized protein</fullName>
    </submittedName>
</protein>
<dbReference type="OrthoDB" id="10668415at2759"/>
<dbReference type="EMBL" id="SWJQ01000939">
    <property type="protein sequence ID" value="TRZ10096.1"/>
    <property type="molecule type" value="Genomic_DNA"/>
</dbReference>
<name>A0A8K1LDR7_9PASS</name>
<accession>A0A8K1LDR7</accession>
<evidence type="ECO:0000313" key="2">
    <source>
        <dbReference type="Proteomes" id="UP000796761"/>
    </source>
</evidence>
<keyword evidence="2" id="KW-1185">Reference proteome</keyword>
<organism evidence="1 2">
    <name type="scientific">Zosterops borbonicus</name>
    <dbReference type="NCBI Taxonomy" id="364589"/>
    <lineage>
        <taxon>Eukaryota</taxon>
        <taxon>Metazoa</taxon>
        <taxon>Chordata</taxon>
        <taxon>Craniata</taxon>
        <taxon>Vertebrata</taxon>
        <taxon>Euteleostomi</taxon>
        <taxon>Archelosauria</taxon>
        <taxon>Archosauria</taxon>
        <taxon>Dinosauria</taxon>
        <taxon>Saurischia</taxon>
        <taxon>Theropoda</taxon>
        <taxon>Coelurosauria</taxon>
        <taxon>Aves</taxon>
        <taxon>Neognathae</taxon>
        <taxon>Neoaves</taxon>
        <taxon>Telluraves</taxon>
        <taxon>Australaves</taxon>
        <taxon>Passeriformes</taxon>
        <taxon>Sylvioidea</taxon>
        <taxon>Zosteropidae</taxon>
        <taxon>Zosterops</taxon>
    </lineage>
</organism>
<sequence length="110" mass="11874">MDPGRNPGVDPGGNPEWIRAGIPGWIRAGIPGWIRAGIRNGSGRESRGGSEWESRDESTWECVGIPERIHPRGPSLGSVCNLIRKVTGIPPLISFEAVLCFLLFTLGSKP</sequence>
<proteinExistence type="predicted"/>